<feature type="compositionally biased region" description="Polar residues" evidence="1">
    <location>
        <begin position="89"/>
        <end position="104"/>
    </location>
</feature>
<feature type="region of interest" description="Disordered" evidence="1">
    <location>
        <begin position="15"/>
        <end position="120"/>
    </location>
</feature>
<dbReference type="EMBL" id="QOHL01000026">
    <property type="protein sequence ID" value="RZB12381.1"/>
    <property type="molecule type" value="Genomic_DNA"/>
</dbReference>
<protein>
    <submittedName>
        <fullName evidence="2">Uncharacterized protein</fullName>
    </submittedName>
</protein>
<dbReference type="AlphaFoldDB" id="A0A4Q6I3I4"/>
<gene>
    <name evidence="2" type="ORF">DRF75_04390</name>
</gene>
<name>A0A4Q6I3I4_9RICK</name>
<comment type="caution">
    <text evidence="2">The sequence shown here is derived from an EMBL/GenBank/DDBJ whole genome shotgun (WGS) entry which is preliminary data.</text>
</comment>
<feature type="compositionally biased region" description="Acidic residues" evidence="1">
    <location>
        <begin position="40"/>
        <end position="88"/>
    </location>
</feature>
<accession>A0A4Q6I3I4</accession>
<organism evidence="2 3">
    <name type="scientific">Ehrlichia minasensis</name>
    <dbReference type="NCBI Taxonomy" id="1242993"/>
    <lineage>
        <taxon>Bacteria</taxon>
        <taxon>Pseudomonadati</taxon>
        <taxon>Pseudomonadota</taxon>
        <taxon>Alphaproteobacteria</taxon>
        <taxon>Rickettsiales</taxon>
        <taxon>Anaplasmataceae</taxon>
        <taxon>Ehrlichia</taxon>
    </lineage>
</organism>
<sequence>MVSFINAAIGFADDLNSDGNVYDAETNDNEKINEGPYLDYDQDYDEDDDFYYDEDDIYEDEDDIYNDDDLMDDEENDVQNDTEQDNDDSVPNNGEESNKLSAQGKTGEDKSDGKKKLLKS</sequence>
<evidence type="ECO:0000313" key="3">
    <source>
        <dbReference type="Proteomes" id="UP000293377"/>
    </source>
</evidence>
<feature type="compositionally biased region" description="Basic and acidic residues" evidence="1">
    <location>
        <begin position="106"/>
        <end position="120"/>
    </location>
</feature>
<proteinExistence type="predicted"/>
<dbReference type="Proteomes" id="UP000293377">
    <property type="component" value="Unassembled WGS sequence"/>
</dbReference>
<keyword evidence="3" id="KW-1185">Reference proteome</keyword>
<evidence type="ECO:0000313" key="2">
    <source>
        <dbReference type="EMBL" id="RZB12381.1"/>
    </source>
</evidence>
<reference evidence="2 3" key="1">
    <citation type="submission" date="2018-06" db="EMBL/GenBank/DDBJ databases">
        <title>Complete Genome Sequence of Ehrlichia minasensis Isolated From Cattle.</title>
        <authorList>
            <person name="Aguiar D.M."/>
            <person name="Araujo J.P.A.Jr."/>
            <person name="Nakazato L."/>
            <person name="Bard E."/>
            <person name="Cabezas-Cruz A."/>
        </authorList>
    </citation>
    <scope>NUCLEOTIDE SEQUENCE [LARGE SCALE GENOMIC DNA]</scope>
    <source>
        <strain evidence="2 3">B11</strain>
    </source>
</reference>
<evidence type="ECO:0000256" key="1">
    <source>
        <dbReference type="SAM" id="MobiDB-lite"/>
    </source>
</evidence>